<dbReference type="Proteomes" id="UP000762676">
    <property type="component" value="Unassembled WGS sequence"/>
</dbReference>
<evidence type="ECO:0000256" key="6">
    <source>
        <dbReference type="ARBA" id="ARBA00023015"/>
    </source>
</evidence>
<dbReference type="PROSITE" id="PS00028">
    <property type="entry name" value="ZINC_FINGER_C2H2_1"/>
    <property type="match status" value="12"/>
</dbReference>
<feature type="domain" description="C2H2-type" evidence="11">
    <location>
        <begin position="475"/>
        <end position="502"/>
    </location>
</feature>
<accession>A0AAV4HFG0</accession>
<dbReference type="InterPro" id="IPR013087">
    <property type="entry name" value="Znf_C2H2_type"/>
</dbReference>
<dbReference type="AlphaFoldDB" id="A0AAV4HFG0"/>
<feature type="domain" description="C2H2-type" evidence="11">
    <location>
        <begin position="300"/>
        <end position="328"/>
    </location>
</feature>
<dbReference type="EMBL" id="BMAT01001920">
    <property type="protein sequence ID" value="GFR95595.1"/>
    <property type="molecule type" value="Genomic_DNA"/>
</dbReference>
<protein>
    <submittedName>
        <fullName evidence="12">Zinc finger protein 99</fullName>
    </submittedName>
</protein>
<feature type="domain" description="C2H2-type" evidence="11">
    <location>
        <begin position="707"/>
        <end position="734"/>
    </location>
</feature>
<feature type="region of interest" description="Disordered" evidence="10">
    <location>
        <begin position="787"/>
        <end position="819"/>
    </location>
</feature>
<keyword evidence="6" id="KW-0805">Transcription regulation</keyword>
<dbReference type="GO" id="GO:0005634">
    <property type="term" value="C:nucleus"/>
    <property type="evidence" value="ECO:0007669"/>
    <property type="project" value="UniProtKB-SubCell"/>
</dbReference>
<keyword evidence="2" id="KW-0479">Metal-binding</keyword>
<sequence>MDGFESSKSARLQGNSLSLVPLASAPLLSERPIRGYRHSFQSSPIPPVYGFSIEDIPNPSHHSVSYDPPGLPLHPHLPKCDPRPACHGHGPAAAQSVSESNVPPYQTYSHLVPTNFVTTNEYLKTCSPSNVSKYSFGHSLTRQSGFFETTSSNIHMIGDSRQHCQEHQIPQNTSLVADPNHYSHKLLDPYKQPSQELGEDTSCRKQLDSQKIQEKQTTPEQPLVTKICASENTHDSAKFCATSSLSANHTNNTTSTGMNDIFSKLTTAKAYFKCGICELKLTSNEALLGHINTHTDFMPYSCGLCGASFVEGRQLMRHVQHSHSVKPPYACGLCKKTFYENFELEQHVLTHKGDKGVADSGSEISLAKDKRDSVNLPTRVDGTINRDNSVFEDIENDNCEAEFDKDIEADNVSNGFNTSEFDSMPSNTIVISKDTRFDVRKEPSKIVMDDVDIESVCTVIVEPSTAGGIRKKHLFKCNFCEKVCKDKGSLVSHVRTHTKARPYKCHVCLAKFKQYAHLSDHMITKHSKDRPYVCDRCAKSFNRKSHLQDHIRLKHTEDKLYHCTECPLTFQKRAEFSEHKRTHGKTLKYKCNMCTRQFRNVTDYERHIRSHTKEKLYECEICHLKFGLLANAKKHMIKHNKERPFKCDICPKSYHFAHDLKRHKVTHMKKKAFPCPDCYKSFKNSALLKKHVKTAHENPQLYSPESFQCVPCKKYFKTQVNLEKHLKTHKPKKVTFNSASGASYVSEEESGHTVESQIDKTIKSSSNIEVCYAEKESAMSVIVGVEENENHEFKKEHSSRKKGRGGPPKMKVRVDENKY</sequence>
<dbReference type="InterPro" id="IPR050636">
    <property type="entry name" value="C2H2-ZF_domain-containing"/>
</dbReference>
<evidence type="ECO:0000259" key="11">
    <source>
        <dbReference type="PROSITE" id="PS50157"/>
    </source>
</evidence>
<reference evidence="12 13" key="1">
    <citation type="journal article" date="2021" name="Elife">
        <title>Chloroplast acquisition without the gene transfer in kleptoplastic sea slugs, Plakobranchus ocellatus.</title>
        <authorList>
            <person name="Maeda T."/>
            <person name="Takahashi S."/>
            <person name="Yoshida T."/>
            <person name="Shimamura S."/>
            <person name="Takaki Y."/>
            <person name="Nagai Y."/>
            <person name="Toyoda A."/>
            <person name="Suzuki Y."/>
            <person name="Arimoto A."/>
            <person name="Ishii H."/>
            <person name="Satoh N."/>
            <person name="Nishiyama T."/>
            <person name="Hasebe M."/>
            <person name="Maruyama T."/>
            <person name="Minagawa J."/>
            <person name="Obokata J."/>
            <person name="Shigenobu S."/>
        </authorList>
    </citation>
    <scope>NUCLEOTIDE SEQUENCE [LARGE SCALE GENOMIC DNA]</scope>
</reference>
<evidence type="ECO:0000256" key="1">
    <source>
        <dbReference type="ARBA" id="ARBA00004123"/>
    </source>
</evidence>
<feature type="domain" description="C2H2-type" evidence="11">
    <location>
        <begin position="532"/>
        <end position="560"/>
    </location>
</feature>
<evidence type="ECO:0000256" key="4">
    <source>
        <dbReference type="ARBA" id="ARBA00022771"/>
    </source>
</evidence>
<feature type="domain" description="C2H2-type" evidence="11">
    <location>
        <begin position="272"/>
        <end position="299"/>
    </location>
</feature>
<dbReference type="PANTHER" id="PTHR47772">
    <property type="entry name" value="ZINC FINGER PROTEIN 200"/>
    <property type="match status" value="1"/>
</dbReference>
<dbReference type="Gene3D" id="3.30.160.60">
    <property type="entry name" value="Classic Zinc Finger"/>
    <property type="match status" value="9"/>
</dbReference>
<feature type="domain" description="C2H2-type" evidence="11">
    <location>
        <begin position="673"/>
        <end position="701"/>
    </location>
</feature>
<dbReference type="Pfam" id="PF00096">
    <property type="entry name" value="zf-C2H2"/>
    <property type="match status" value="5"/>
</dbReference>
<evidence type="ECO:0000256" key="5">
    <source>
        <dbReference type="ARBA" id="ARBA00022833"/>
    </source>
</evidence>
<dbReference type="PANTHER" id="PTHR47772:SF13">
    <property type="entry name" value="GASTRULA ZINC FINGER PROTEIN XLCGF49.1-LIKE-RELATED"/>
    <property type="match status" value="1"/>
</dbReference>
<evidence type="ECO:0000256" key="9">
    <source>
        <dbReference type="PROSITE-ProRule" id="PRU00042"/>
    </source>
</evidence>
<evidence type="ECO:0000313" key="13">
    <source>
        <dbReference type="Proteomes" id="UP000762676"/>
    </source>
</evidence>
<feature type="domain" description="C2H2-type" evidence="11">
    <location>
        <begin position="589"/>
        <end position="616"/>
    </location>
</feature>
<gene>
    <name evidence="12" type="ORF">ElyMa_000948400</name>
</gene>
<evidence type="ECO:0000256" key="2">
    <source>
        <dbReference type="ARBA" id="ARBA00022723"/>
    </source>
</evidence>
<proteinExistence type="predicted"/>
<feature type="domain" description="C2H2-type" evidence="11">
    <location>
        <begin position="645"/>
        <end position="672"/>
    </location>
</feature>
<dbReference type="SUPFAM" id="SSF57667">
    <property type="entry name" value="beta-beta-alpha zinc fingers"/>
    <property type="match status" value="7"/>
</dbReference>
<evidence type="ECO:0000256" key="10">
    <source>
        <dbReference type="SAM" id="MobiDB-lite"/>
    </source>
</evidence>
<keyword evidence="13" id="KW-1185">Reference proteome</keyword>
<organism evidence="12 13">
    <name type="scientific">Elysia marginata</name>
    <dbReference type="NCBI Taxonomy" id="1093978"/>
    <lineage>
        <taxon>Eukaryota</taxon>
        <taxon>Metazoa</taxon>
        <taxon>Spiralia</taxon>
        <taxon>Lophotrochozoa</taxon>
        <taxon>Mollusca</taxon>
        <taxon>Gastropoda</taxon>
        <taxon>Heterobranchia</taxon>
        <taxon>Euthyneura</taxon>
        <taxon>Panpulmonata</taxon>
        <taxon>Sacoglossa</taxon>
        <taxon>Placobranchoidea</taxon>
        <taxon>Plakobranchidae</taxon>
        <taxon>Elysia</taxon>
    </lineage>
</organism>
<feature type="domain" description="C2H2-type" evidence="11">
    <location>
        <begin position="329"/>
        <end position="356"/>
    </location>
</feature>
<keyword evidence="7" id="KW-0804">Transcription</keyword>
<evidence type="ECO:0000313" key="12">
    <source>
        <dbReference type="EMBL" id="GFR95595.1"/>
    </source>
</evidence>
<keyword evidence="3" id="KW-0677">Repeat</keyword>
<dbReference type="GO" id="GO:0008270">
    <property type="term" value="F:zinc ion binding"/>
    <property type="evidence" value="ECO:0007669"/>
    <property type="project" value="UniProtKB-KW"/>
</dbReference>
<evidence type="ECO:0000256" key="8">
    <source>
        <dbReference type="ARBA" id="ARBA00023242"/>
    </source>
</evidence>
<dbReference type="PROSITE" id="PS50157">
    <property type="entry name" value="ZINC_FINGER_C2H2_2"/>
    <property type="match status" value="12"/>
</dbReference>
<feature type="domain" description="C2H2-type" evidence="11">
    <location>
        <begin position="503"/>
        <end position="531"/>
    </location>
</feature>
<keyword evidence="5" id="KW-0862">Zinc</keyword>
<keyword evidence="8" id="KW-0539">Nucleus</keyword>
<keyword evidence="4 9" id="KW-0863">Zinc-finger</keyword>
<dbReference type="InterPro" id="IPR036236">
    <property type="entry name" value="Znf_C2H2_sf"/>
</dbReference>
<dbReference type="FunFam" id="3.30.160.60:FF:000624">
    <property type="entry name" value="zinc finger protein 697"/>
    <property type="match status" value="1"/>
</dbReference>
<comment type="caution">
    <text evidence="12">The sequence shown here is derived from an EMBL/GenBank/DDBJ whole genome shotgun (WGS) entry which is preliminary data.</text>
</comment>
<evidence type="ECO:0000256" key="3">
    <source>
        <dbReference type="ARBA" id="ARBA00022737"/>
    </source>
</evidence>
<feature type="domain" description="C2H2-type" evidence="11">
    <location>
        <begin position="561"/>
        <end position="583"/>
    </location>
</feature>
<evidence type="ECO:0000256" key="7">
    <source>
        <dbReference type="ARBA" id="ARBA00023163"/>
    </source>
</evidence>
<comment type="subcellular location">
    <subcellularLocation>
        <location evidence="1">Nucleus</location>
    </subcellularLocation>
</comment>
<name>A0AAV4HFG0_9GAST</name>
<feature type="domain" description="C2H2-type" evidence="11">
    <location>
        <begin position="617"/>
        <end position="644"/>
    </location>
</feature>
<dbReference type="SMART" id="SM00355">
    <property type="entry name" value="ZnF_C2H2"/>
    <property type="match status" value="12"/>
</dbReference>